<dbReference type="OrthoDB" id="258392at2759"/>
<evidence type="ECO:0000313" key="4">
    <source>
        <dbReference type="EMBL" id="OAX80792.1"/>
    </source>
</evidence>
<keyword evidence="5" id="KW-1185">Reference proteome</keyword>
<gene>
    <name evidence="4" type="ORF">ACJ72_04870</name>
</gene>
<evidence type="ECO:0000256" key="3">
    <source>
        <dbReference type="SAM" id="SignalP"/>
    </source>
</evidence>
<dbReference type="InterPro" id="IPR050645">
    <property type="entry name" value="Histidine_acid_phosphatase"/>
</dbReference>
<dbReference type="InterPro" id="IPR029033">
    <property type="entry name" value="His_PPase_superfam"/>
</dbReference>
<accession>A0A1B7NVI9</accession>
<feature type="chain" id="PRO_5008598234" description="Acid phosphatase" evidence="3">
    <location>
        <begin position="22"/>
        <end position="449"/>
    </location>
</feature>
<keyword evidence="2" id="KW-0472">Membrane</keyword>
<dbReference type="GO" id="GO:0016791">
    <property type="term" value="F:phosphatase activity"/>
    <property type="evidence" value="ECO:0007669"/>
    <property type="project" value="TreeGrafter"/>
</dbReference>
<proteinExistence type="inferred from homology"/>
<evidence type="ECO:0008006" key="6">
    <source>
        <dbReference type="Google" id="ProtNLM"/>
    </source>
</evidence>
<keyword evidence="2" id="KW-0812">Transmembrane</keyword>
<comment type="similarity">
    <text evidence="1">Belongs to the histidine acid phosphatase family.</text>
</comment>
<dbReference type="PANTHER" id="PTHR11567:SF142">
    <property type="entry name" value="PHOSPHOGLYCERATE MUTASE-LIKE PROTEIN"/>
    <property type="match status" value="1"/>
</dbReference>
<protein>
    <recommendedName>
        <fullName evidence="6">Acid phosphatase</fullName>
    </recommendedName>
</protein>
<keyword evidence="2" id="KW-1133">Transmembrane helix</keyword>
<sequence length="449" mass="48091">MRSQLLALAASFAVSAPLASAEAVLGAYVFARHGDRTSKSTPPTDLTSLGYQQVFTTGSYYRGRYISPSSDSRILGISPDIVKPNQLAAFAPEDEVLQKSILAFLQALYPPVGNAAKSTLRNGTVVESPMNGYQLIAVEQVSTGGNSENVAWLQGASKCQMAKVSSKEYLSSKPYEELLESTAGFYKTIAPMVGGTFSEPDVTFKNAYLIWDLLNVARIHNSTDSLPANKLPSEEAFARLQELANLHEFNLAYNASSPIRAVSGSLLAGEVLTGLKEVIASAGTKGKLNIQFGAYATFLSFFGLTKLAETKNDFTDPSQIKVRFLFRNGSVDPNSPETEPVAYPLFGQSETLMPWSEFEANMKKIAISTEQEFCEACSETPEHCSATNTSLASVGSSSGLSKVAAGVVGAFVTLAVVLALQTLAFLVGGFRLVKKADAKAMKEMEKSRA</sequence>
<dbReference type="SUPFAM" id="SSF53254">
    <property type="entry name" value="Phosphoglycerate mutase-like"/>
    <property type="match status" value="1"/>
</dbReference>
<evidence type="ECO:0000256" key="1">
    <source>
        <dbReference type="ARBA" id="ARBA00005375"/>
    </source>
</evidence>
<comment type="caution">
    <text evidence="4">The sequence shown here is derived from an EMBL/GenBank/DDBJ whole genome shotgun (WGS) entry which is preliminary data.</text>
</comment>
<organism evidence="4 5">
    <name type="scientific">Emergomyces africanus</name>
    <dbReference type="NCBI Taxonomy" id="1955775"/>
    <lineage>
        <taxon>Eukaryota</taxon>
        <taxon>Fungi</taxon>
        <taxon>Dikarya</taxon>
        <taxon>Ascomycota</taxon>
        <taxon>Pezizomycotina</taxon>
        <taxon>Eurotiomycetes</taxon>
        <taxon>Eurotiomycetidae</taxon>
        <taxon>Onygenales</taxon>
        <taxon>Ajellomycetaceae</taxon>
        <taxon>Emergomyces</taxon>
    </lineage>
</organism>
<dbReference type="InterPro" id="IPR000560">
    <property type="entry name" value="His_Pase_clade-2"/>
</dbReference>
<dbReference type="STRING" id="1658172.A0A1B7NVI9"/>
<dbReference type="PANTHER" id="PTHR11567">
    <property type="entry name" value="ACID PHOSPHATASE-RELATED"/>
    <property type="match status" value="1"/>
</dbReference>
<dbReference type="EMBL" id="LGUA01000616">
    <property type="protein sequence ID" value="OAX80792.1"/>
    <property type="molecule type" value="Genomic_DNA"/>
</dbReference>
<dbReference type="AlphaFoldDB" id="A0A1B7NVI9"/>
<feature type="transmembrane region" description="Helical" evidence="2">
    <location>
        <begin position="403"/>
        <end position="433"/>
    </location>
</feature>
<reference evidence="4 5" key="1">
    <citation type="submission" date="2015-07" db="EMBL/GenBank/DDBJ databases">
        <title>Emmonsia species relationships and genome sequence.</title>
        <authorList>
            <person name="Cuomo C.A."/>
            <person name="Schwartz I.S."/>
            <person name="Kenyon C."/>
            <person name="de Hoog G.S."/>
            <person name="Govender N.P."/>
            <person name="Botha A."/>
            <person name="Moreno L."/>
            <person name="de Vries M."/>
            <person name="Munoz J.F."/>
            <person name="Stielow J.B."/>
        </authorList>
    </citation>
    <scope>NUCLEOTIDE SEQUENCE [LARGE SCALE GENOMIC DNA]</scope>
    <source>
        <strain evidence="4 5">CBS 136260</strain>
    </source>
</reference>
<dbReference type="Proteomes" id="UP000091918">
    <property type="component" value="Unassembled WGS sequence"/>
</dbReference>
<dbReference type="Pfam" id="PF00328">
    <property type="entry name" value="His_Phos_2"/>
    <property type="match status" value="1"/>
</dbReference>
<feature type="signal peptide" evidence="3">
    <location>
        <begin position="1"/>
        <end position="21"/>
    </location>
</feature>
<evidence type="ECO:0000256" key="2">
    <source>
        <dbReference type="SAM" id="Phobius"/>
    </source>
</evidence>
<dbReference type="Gene3D" id="3.40.50.1240">
    <property type="entry name" value="Phosphoglycerate mutase-like"/>
    <property type="match status" value="1"/>
</dbReference>
<keyword evidence="3" id="KW-0732">Signal</keyword>
<name>A0A1B7NVI9_9EURO</name>
<evidence type="ECO:0000313" key="5">
    <source>
        <dbReference type="Proteomes" id="UP000091918"/>
    </source>
</evidence>